<evidence type="ECO:0000313" key="3">
    <source>
        <dbReference type="Proteomes" id="UP000241769"/>
    </source>
</evidence>
<organism evidence="2 3">
    <name type="scientific">Planoprotostelium fungivorum</name>
    <dbReference type="NCBI Taxonomy" id="1890364"/>
    <lineage>
        <taxon>Eukaryota</taxon>
        <taxon>Amoebozoa</taxon>
        <taxon>Evosea</taxon>
        <taxon>Variosea</taxon>
        <taxon>Cavosteliida</taxon>
        <taxon>Cavosteliaceae</taxon>
        <taxon>Planoprotostelium</taxon>
    </lineage>
</organism>
<comment type="caution">
    <text evidence="2">The sequence shown here is derived from an EMBL/GenBank/DDBJ whole genome shotgun (WGS) entry which is preliminary data.</text>
</comment>
<evidence type="ECO:0000256" key="1">
    <source>
        <dbReference type="SAM" id="MobiDB-lite"/>
    </source>
</evidence>
<feature type="non-terminal residue" evidence="2">
    <location>
        <position position="1"/>
    </location>
</feature>
<protein>
    <submittedName>
        <fullName evidence="2">Uncharacterized protein</fullName>
    </submittedName>
</protein>
<evidence type="ECO:0000313" key="2">
    <source>
        <dbReference type="EMBL" id="PRP76897.1"/>
    </source>
</evidence>
<dbReference type="Proteomes" id="UP000241769">
    <property type="component" value="Unassembled WGS sequence"/>
</dbReference>
<dbReference type="AlphaFoldDB" id="A0A2P6MYW7"/>
<keyword evidence="3" id="KW-1185">Reference proteome</keyword>
<proteinExistence type="predicted"/>
<accession>A0A2P6MYW7</accession>
<dbReference type="InParanoid" id="A0A2P6MYW7"/>
<name>A0A2P6MYW7_9EUKA</name>
<dbReference type="EMBL" id="MDYQ01000293">
    <property type="protein sequence ID" value="PRP76897.1"/>
    <property type="molecule type" value="Genomic_DNA"/>
</dbReference>
<sequence length="82" mass="9424">RISQTSGMSGHSRHRRLSQERVDRPVRGVEKRSEHTRPPVVVSGTTRAHFHRPSVECSGRTHWRDCESDDCVTLGYCILNLR</sequence>
<gene>
    <name evidence="2" type="ORF">PROFUN_15693</name>
</gene>
<reference evidence="2 3" key="1">
    <citation type="journal article" date="2018" name="Genome Biol. Evol.">
        <title>Multiple Roots of Fruiting Body Formation in Amoebozoa.</title>
        <authorList>
            <person name="Hillmann F."/>
            <person name="Forbes G."/>
            <person name="Novohradska S."/>
            <person name="Ferling I."/>
            <person name="Riege K."/>
            <person name="Groth M."/>
            <person name="Westermann M."/>
            <person name="Marz M."/>
            <person name="Spaller T."/>
            <person name="Winckler T."/>
            <person name="Schaap P."/>
            <person name="Glockner G."/>
        </authorList>
    </citation>
    <scope>NUCLEOTIDE SEQUENCE [LARGE SCALE GENOMIC DNA]</scope>
    <source>
        <strain evidence="2 3">Jena</strain>
    </source>
</reference>
<feature type="compositionally biased region" description="Basic and acidic residues" evidence="1">
    <location>
        <begin position="17"/>
        <end position="37"/>
    </location>
</feature>
<feature type="region of interest" description="Disordered" evidence="1">
    <location>
        <begin position="1"/>
        <end position="48"/>
    </location>
</feature>